<organism evidence="3 4">
    <name type="scientific">Winogradskyella aurantia</name>
    <dbReference type="NCBI Taxonomy" id="1915063"/>
    <lineage>
        <taxon>Bacteria</taxon>
        <taxon>Pseudomonadati</taxon>
        <taxon>Bacteroidota</taxon>
        <taxon>Flavobacteriia</taxon>
        <taxon>Flavobacteriales</taxon>
        <taxon>Flavobacteriaceae</taxon>
        <taxon>Winogradskyella</taxon>
    </lineage>
</organism>
<feature type="compositionally biased region" description="Basic and acidic residues" evidence="1">
    <location>
        <begin position="213"/>
        <end position="240"/>
    </location>
</feature>
<keyword evidence="2" id="KW-0472">Membrane</keyword>
<reference evidence="3 4" key="1">
    <citation type="submission" date="2017-05" db="EMBL/GenBank/DDBJ databases">
        <title>The draft genome sequence of Idiomarina salinarum WNB302.</title>
        <authorList>
            <person name="Sun Y."/>
            <person name="Chen B."/>
            <person name="Du Z."/>
        </authorList>
    </citation>
    <scope>NUCLEOTIDE SEQUENCE [LARGE SCALE GENOMIC DNA]</scope>
    <source>
        <strain evidence="3 4">WNB302</strain>
    </source>
</reference>
<comment type="caution">
    <text evidence="3">The sequence shown here is derived from an EMBL/GenBank/DDBJ whole genome shotgun (WGS) entry which is preliminary data.</text>
</comment>
<proteinExistence type="predicted"/>
<sequence length="356" mass="40141">MKKPLMVLAALLAFVVLCSHDMFLKLDAYHLQPNSKAVLQLFNGTFEKSDNVIDRNRMLDVSLVGNGKRTAVDSSNWFEKNDITFLNFTTGNEGTWVAGLSTASRDIVLKADDFNAYLKSDGVLEVLENRKKTNTLNDDAVEKYAKHVKTIFQVGDKLSNDWSVNLGYPLEFMPLQNPYDLHPGHNLEVRLLYNGEPLINHFVYVGTDATAKKEETTHSHDGEAAHSHSHDNSEASEHQHPSTKQFKTNKEGIVSIEINTQGTWYLRTIKMIESADPKLTHESDWATLTFGIGAGHNADHSHDEVQEHEHGADTHTHDASTHTHEAHTDDGFPTYIFWMASIVVLGLLFFWFNRKT</sequence>
<dbReference type="AlphaFoldDB" id="A0A265UT55"/>
<dbReference type="Proteomes" id="UP000216840">
    <property type="component" value="Unassembled WGS sequence"/>
</dbReference>
<feature type="transmembrane region" description="Helical" evidence="2">
    <location>
        <begin position="335"/>
        <end position="352"/>
    </location>
</feature>
<dbReference type="Pfam" id="PF10670">
    <property type="entry name" value="DUF4198"/>
    <property type="match status" value="1"/>
</dbReference>
<dbReference type="InterPro" id="IPR019613">
    <property type="entry name" value="DUF4198"/>
</dbReference>
<dbReference type="RefSeq" id="WP_094968246.1">
    <property type="nucleotide sequence ID" value="NZ_NGJN01000004.1"/>
</dbReference>
<accession>A0A265UT55</accession>
<gene>
    <name evidence="3" type="ORF">CA834_08370</name>
</gene>
<dbReference type="EMBL" id="NGJN01000004">
    <property type="protein sequence ID" value="OZV68481.1"/>
    <property type="molecule type" value="Genomic_DNA"/>
</dbReference>
<name>A0A265UT55_9FLAO</name>
<feature type="region of interest" description="Disordered" evidence="1">
    <location>
        <begin position="213"/>
        <end position="249"/>
    </location>
</feature>
<feature type="region of interest" description="Disordered" evidence="1">
    <location>
        <begin position="304"/>
        <end position="325"/>
    </location>
</feature>
<evidence type="ECO:0000256" key="1">
    <source>
        <dbReference type="SAM" id="MobiDB-lite"/>
    </source>
</evidence>
<evidence type="ECO:0000313" key="3">
    <source>
        <dbReference type="EMBL" id="OZV68481.1"/>
    </source>
</evidence>
<protein>
    <submittedName>
        <fullName evidence="3">NikM domain containing protein</fullName>
    </submittedName>
</protein>
<keyword evidence="4" id="KW-1185">Reference proteome</keyword>
<evidence type="ECO:0000313" key="4">
    <source>
        <dbReference type="Proteomes" id="UP000216840"/>
    </source>
</evidence>
<evidence type="ECO:0000256" key="2">
    <source>
        <dbReference type="SAM" id="Phobius"/>
    </source>
</evidence>
<keyword evidence="2" id="KW-1133">Transmembrane helix</keyword>
<dbReference type="OrthoDB" id="581894at2"/>
<keyword evidence="2" id="KW-0812">Transmembrane</keyword>